<dbReference type="GO" id="GO:0004519">
    <property type="term" value="F:endonuclease activity"/>
    <property type="evidence" value="ECO:0007669"/>
    <property type="project" value="UniProtKB-KW"/>
</dbReference>
<dbReference type="Gene3D" id="3.90.1570.10">
    <property type="entry name" value="tt1808, chain A"/>
    <property type="match status" value="1"/>
</dbReference>
<evidence type="ECO:0000313" key="2">
    <source>
        <dbReference type="EMBL" id="MBB5890756.1"/>
    </source>
</evidence>
<proteinExistence type="predicted"/>
<evidence type="ECO:0000313" key="3">
    <source>
        <dbReference type="Proteomes" id="UP000585638"/>
    </source>
</evidence>
<keyword evidence="2" id="KW-0255">Endonuclease</keyword>
<gene>
    <name evidence="2" type="ORF">BJ998_001952</name>
</gene>
<keyword evidence="2" id="KW-0540">Nuclease</keyword>
<dbReference type="PANTHER" id="PTHR35400:SF3">
    <property type="entry name" value="SLL1072 PROTEIN"/>
    <property type="match status" value="1"/>
</dbReference>
<dbReference type="AlphaFoldDB" id="A0A7W9KDV6"/>
<keyword evidence="3" id="KW-1185">Reference proteome</keyword>
<dbReference type="EMBL" id="JACHIR010000001">
    <property type="protein sequence ID" value="MBB5890756.1"/>
    <property type="molecule type" value="Genomic_DNA"/>
</dbReference>
<dbReference type="InterPro" id="IPR008538">
    <property type="entry name" value="Uma2"/>
</dbReference>
<dbReference type="CDD" id="cd06260">
    <property type="entry name" value="DUF820-like"/>
    <property type="match status" value="1"/>
</dbReference>
<reference evidence="2 3" key="1">
    <citation type="submission" date="2020-08" db="EMBL/GenBank/DDBJ databases">
        <title>Sequencing the genomes of 1000 actinobacteria strains.</title>
        <authorList>
            <person name="Klenk H.-P."/>
        </authorList>
    </citation>
    <scope>NUCLEOTIDE SEQUENCE [LARGE SCALE GENOMIC DNA]</scope>
    <source>
        <strain evidence="2 3">DSM 43851</strain>
    </source>
</reference>
<evidence type="ECO:0000259" key="1">
    <source>
        <dbReference type="Pfam" id="PF05685"/>
    </source>
</evidence>
<dbReference type="InterPro" id="IPR011335">
    <property type="entry name" value="Restrct_endonuc-II-like"/>
</dbReference>
<comment type="caution">
    <text evidence="2">The sequence shown here is derived from an EMBL/GenBank/DDBJ whole genome shotgun (WGS) entry which is preliminary data.</text>
</comment>
<accession>A0A7W9KDV6</accession>
<dbReference type="RefSeq" id="WP_184860411.1">
    <property type="nucleotide sequence ID" value="NZ_BAAAWY010000046.1"/>
</dbReference>
<dbReference type="Proteomes" id="UP000585638">
    <property type="component" value="Unassembled WGS sequence"/>
</dbReference>
<protein>
    <submittedName>
        <fullName evidence="2">Uma2 family endonuclease</fullName>
    </submittedName>
</protein>
<dbReference type="PANTHER" id="PTHR35400">
    <property type="entry name" value="SLR1083 PROTEIN"/>
    <property type="match status" value="1"/>
</dbReference>
<dbReference type="SUPFAM" id="SSF52980">
    <property type="entry name" value="Restriction endonuclease-like"/>
    <property type="match status" value="1"/>
</dbReference>
<feature type="domain" description="Putative restriction endonuclease" evidence="1">
    <location>
        <begin position="17"/>
        <end position="173"/>
    </location>
</feature>
<organism evidence="2 3">
    <name type="scientific">Kutzneria kofuensis</name>
    <dbReference type="NCBI Taxonomy" id="103725"/>
    <lineage>
        <taxon>Bacteria</taxon>
        <taxon>Bacillati</taxon>
        <taxon>Actinomycetota</taxon>
        <taxon>Actinomycetes</taxon>
        <taxon>Pseudonocardiales</taxon>
        <taxon>Pseudonocardiaceae</taxon>
        <taxon>Kutzneria</taxon>
    </lineage>
</organism>
<dbReference type="Pfam" id="PF05685">
    <property type="entry name" value="Uma2"/>
    <property type="match status" value="1"/>
</dbReference>
<sequence length="189" mass="20883">MTAMDTYMPSGPLTVADLEVMPDDGRRYELIDGMLFVSPAPGLRHQKMVAQMIVRLESACPDDLHVLPAPFAVQTANDNEVQPDVLVARNEDLTEKNLPVAPLLAVEVLSPSTTLYDLNTKKAAYQRMGVQSYWVVDPLDPRLTVFELAEAGEYELVADVKGDDAYDAERPFPVRVAPADLLGRLNQSR</sequence>
<dbReference type="InterPro" id="IPR012296">
    <property type="entry name" value="Nuclease_put_TT1808"/>
</dbReference>
<name>A0A7W9KDV6_9PSEU</name>
<keyword evidence="2" id="KW-0378">Hydrolase</keyword>